<dbReference type="RefSeq" id="WP_189633051.1">
    <property type="nucleotide sequence ID" value="NZ_BMYQ01000002.1"/>
</dbReference>
<evidence type="ECO:0000313" key="2">
    <source>
        <dbReference type="EMBL" id="GGW26433.1"/>
    </source>
</evidence>
<evidence type="ECO:0000256" key="1">
    <source>
        <dbReference type="SAM" id="Phobius"/>
    </source>
</evidence>
<protein>
    <submittedName>
        <fullName evidence="2">Uncharacterized protein</fullName>
    </submittedName>
</protein>
<reference evidence="2" key="2">
    <citation type="submission" date="2020-09" db="EMBL/GenBank/DDBJ databases">
        <authorList>
            <person name="Sun Q."/>
            <person name="Kim S."/>
        </authorList>
    </citation>
    <scope>NUCLEOTIDE SEQUENCE</scope>
    <source>
        <strain evidence="2">KCTC 23714</strain>
    </source>
</reference>
<sequence length="73" mass="7684">MAIGVVFSGVLSGLAGVIWSAWAGHALWVTLLAYPVVGILGALVFLLCALTLMSLPPVRMALRTQPTRASQIH</sequence>
<keyword evidence="1" id="KW-0812">Transmembrane</keyword>
<dbReference type="Proteomes" id="UP000628984">
    <property type="component" value="Unassembled WGS sequence"/>
</dbReference>
<keyword evidence="1" id="KW-0472">Membrane</keyword>
<proteinExistence type="predicted"/>
<name>A0A918IQA5_9RHOB</name>
<evidence type="ECO:0000313" key="3">
    <source>
        <dbReference type="Proteomes" id="UP000628984"/>
    </source>
</evidence>
<feature type="transmembrane region" description="Helical" evidence="1">
    <location>
        <begin position="33"/>
        <end position="55"/>
    </location>
</feature>
<dbReference type="EMBL" id="BMYQ01000002">
    <property type="protein sequence ID" value="GGW26433.1"/>
    <property type="molecule type" value="Genomic_DNA"/>
</dbReference>
<reference evidence="2" key="1">
    <citation type="journal article" date="2014" name="Int. J. Syst. Evol. Microbiol.">
        <title>Complete genome sequence of Corynebacterium casei LMG S-19264T (=DSM 44701T), isolated from a smear-ripened cheese.</title>
        <authorList>
            <consortium name="US DOE Joint Genome Institute (JGI-PGF)"/>
            <person name="Walter F."/>
            <person name="Albersmeier A."/>
            <person name="Kalinowski J."/>
            <person name="Ruckert C."/>
        </authorList>
    </citation>
    <scope>NUCLEOTIDE SEQUENCE</scope>
    <source>
        <strain evidence="2">KCTC 23714</strain>
    </source>
</reference>
<organism evidence="2 3">
    <name type="scientific">Gemmobacter lanyuensis</name>
    <dbReference type="NCBI Taxonomy" id="1054497"/>
    <lineage>
        <taxon>Bacteria</taxon>
        <taxon>Pseudomonadati</taxon>
        <taxon>Pseudomonadota</taxon>
        <taxon>Alphaproteobacteria</taxon>
        <taxon>Rhodobacterales</taxon>
        <taxon>Paracoccaceae</taxon>
        <taxon>Gemmobacter</taxon>
    </lineage>
</organism>
<keyword evidence="1" id="KW-1133">Transmembrane helix</keyword>
<gene>
    <name evidence="2" type="ORF">GCM10011452_13310</name>
</gene>
<keyword evidence="3" id="KW-1185">Reference proteome</keyword>
<accession>A0A918IQA5</accession>
<dbReference type="AlphaFoldDB" id="A0A918IQA5"/>
<comment type="caution">
    <text evidence="2">The sequence shown here is derived from an EMBL/GenBank/DDBJ whole genome shotgun (WGS) entry which is preliminary data.</text>
</comment>